<keyword evidence="4" id="KW-0028">Amino-acid biosynthesis</keyword>
<organism evidence="11 12">
    <name type="scientific">Loigolactobacillus coryniformis subsp. coryniformis KCTC 3167 = DSM 20001</name>
    <dbReference type="NCBI Taxonomy" id="913848"/>
    <lineage>
        <taxon>Bacteria</taxon>
        <taxon>Bacillati</taxon>
        <taxon>Bacillota</taxon>
        <taxon>Bacilli</taxon>
        <taxon>Lactobacillales</taxon>
        <taxon>Lactobacillaceae</taxon>
        <taxon>Loigolactobacillus</taxon>
    </lineage>
</organism>
<dbReference type="InterPro" id="IPR001086">
    <property type="entry name" value="Preph_deHydtase"/>
</dbReference>
<dbReference type="UniPathway" id="UPA00121">
    <property type="reaction ID" value="UER00345"/>
</dbReference>
<dbReference type="SUPFAM" id="SSF53850">
    <property type="entry name" value="Periplasmic binding protein-like II"/>
    <property type="match status" value="1"/>
</dbReference>
<dbReference type="GeneID" id="65916814"/>
<keyword evidence="5" id="KW-0057">Aromatic amino acid biosynthesis</keyword>
<dbReference type="EC" id="4.2.1.51" evidence="2"/>
<reference evidence="11 12" key="1">
    <citation type="journal article" date="2015" name="Genome Announc.">
        <title>Expanding the biotechnology potential of lactobacilli through comparative genomics of 213 strains and associated genera.</title>
        <authorList>
            <person name="Sun Z."/>
            <person name="Harris H.M."/>
            <person name="McCann A."/>
            <person name="Guo C."/>
            <person name="Argimon S."/>
            <person name="Zhang W."/>
            <person name="Yang X."/>
            <person name="Jeffery I.B."/>
            <person name="Cooney J.C."/>
            <person name="Kagawa T.F."/>
            <person name="Liu W."/>
            <person name="Song Y."/>
            <person name="Salvetti E."/>
            <person name="Wrobel A."/>
            <person name="Rasinkangas P."/>
            <person name="Parkhill J."/>
            <person name="Rea M.C."/>
            <person name="O'Sullivan O."/>
            <person name="Ritari J."/>
            <person name="Douillard F.P."/>
            <person name="Paul Ross R."/>
            <person name="Yang R."/>
            <person name="Briner A.E."/>
            <person name="Felis G.E."/>
            <person name="de Vos W.M."/>
            <person name="Barrangou R."/>
            <person name="Klaenhammer T.R."/>
            <person name="Caufield P.W."/>
            <person name="Cui Y."/>
            <person name="Zhang H."/>
            <person name="O'Toole P.W."/>
        </authorList>
    </citation>
    <scope>NUCLEOTIDE SEQUENCE [LARGE SCALE GENOMIC DNA]</scope>
    <source>
        <strain evidence="11 12">DSM 20001</strain>
    </source>
</reference>
<evidence type="ECO:0000256" key="8">
    <source>
        <dbReference type="ARBA" id="ARBA00047848"/>
    </source>
</evidence>
<dbReference type="EMBL" id="AZCN01000002">
    <property type="protein sequence ID" value="KRK19213.1"/>
    <property type="molecule type" value="Genomic_DNA"/>
</dbReference>
<name>A0A0R1FC56_9LACO</name>
<dbReference type="PROSITE" id="PS51671">
    <property type="entry name" value="ACT"/>
    <property type="match status" value="1"/>
</dbReference>
<evidence type="ECO:0000313" key="11">
    <source>
        <dbReference type="EMBL" id="KRK19213.1"/>
    </source>
</evidence>
<protein>
    <recommendedName>
        <fullName evidence="3">Prephenate dehydratase</fullName>
        <ecNumber evidence="2">4.2.1.51</ecNumber>
    </recommendedName>
</protein>
<evidence type="ECO:0000256" key="5">
    <source>
        <dbReference type="ARBA" id="ARBA00023141"/>
    </source>
</evidence>
<dbReference type="AlphaFoldDB" id="A0A0R1FC56"/>
<dbReference type="Proteomes" id="UP000051181">
    <property type="component" value="Unassembled WGS sequence"/>
</dbReference>
<dbReference type="InterPro" id="IPR045865">
    <property type="entry name" value="ACT-like_dom_sf"/>
</dbReference>
<evidence type="ECO:0000256" key="6">
    <source>
        <dbReference type="ARBA" id="ARBA00023222"/>
    </source>
</evidence>
<evidence type="ECO:0000259" key="10">
    <source>
        <dbReference type="PROSITE" id="PS51671"/>
    </source>
</evidence>
<comment type="catalytic activity">
    <reaction evidence="8">
        <text>prephenate + H(+) = 3-phenylpyruvate + CO2 + H2O</text>
        <dbReference type="Rhea" id="RHEA:21648"/>
        <dbReference type="ChEBI" id="CHEBI:15377"/>
        <dbReference type="ChEBI" id="CHEBI:15378"/>
        <dbReference type="ChEBI" id="CHEBI:16526"/>
        <dbReference type="ChEBI" id="CHEBI:18005"/>
        <dbReference type="ChEBI" id="CHEBI:29934"/>
        <dbReference type="EC" id="4.2.1.51"/>
    </reaction>
</comment>
<dbReference type="Gene3D" id="3.40.190.10">
    <property type="entry name" value="Periplasmic binding protein-like II"/>
    <property type="match status" value="2"/>
</dbReference>
<comment type="caution">
    <text evidence="11">The sequence shown here is derived from an EMBL/GenBank/DDBJ whole genome shotgun (WGS) entry which is preliminary data.</text>
</comment>
<dbReference type="Gene3D" id="3.30.70.260">
    <property type="match status" value="1"/>
</dbReference>
<dbReference type="SUPFAM" id="SSF55021">
    <property type="entry name" value="ACT-like"/>
    <property type="match status" value="1"/>
</dbReference>
<evidence type="ECO:0000256" key="7">
    <source>
        <dbReference type="ARBA" id="ARBA00023239"/>
    </source>
</evidence>
<dbReference type="Pfam" id="PF00800">
    <property type="entry name" value="PDT"/>
    <property type="match status" value="1"/>
</dbReference>
<dbReference type="InterPro" id="IPR002912">
    <property type="entry name" value="ACT_dom"/>
</dbReference>
<dbReference type="GO" id="GO:0009094">
    <property type="term" value="P:L-phenylalanine biosynthetic process"/>
    <property type="evidence" value="ECO:0007669"/>
    <property type="project" value="UniProtKB-UniPathway"/>
</dbReference>
<dbReference type="eggNOG" id="COG0077">
    <property type="taxonomic scope" value="Bacteria"/>
</dbReference>
<sequence length="279" mass="31269">MSPRLAVLGPAGTFSDIAAQQYLRQQQFAWQLTYYNSIDQVAASVQAETEYALLPLENTLDGYVQNTLAILSYAELQVVGEALVPVRFSLAANAADLASIKRIYVQFKTKGQCERILAQLPQAERLTTESNMLSFNKLQTAAHGDAAIIPQFHLAELPDTFLKLADVTDTTENYTRFIVVKKQTAALQQVQPWQQDFRALCYITPHTDRAGLLSEILQEFAQRHLNLISIMSRPTRRELGHYRFFIEIGGQAGQSPVLADALAQLAQRHHVKYLGSFSR</sequence>
<dbReference type="PROSITE" id="PS51171">
    <property type="entry name" value="PREPHENATE_DEHYDR_3"/>
    <property type="match status" value="1"/>
</dbReference>
<dbReference type="PANTHER" id="PTHR21022">
    <property type="entry name" value="PREPHENATE DEHYDRATASE P PROTEIN"/>
    <property type="match status" value="1"/>
</dbReference>
<dbReference type="GO" id="GO:0004664">
    <property type="term" value="F:prephenate dehydratase activity"/>
    <property type="evidence" value="ECO:0007669"/>
    <property type="project" value="UniProtKB-EC"/>
</dbReference>
<evidence type="ECO:0000256" key="4">
    <source>
        <dbReference type="ARBA" id="ARBA00022605"/>
    </source>
</evidence>
<keyword evidence="6" id="KW-0584">Phenylalanine biosynthesis</keyword>
<feature type="domain" description="Prephenate dehydratase" evidence="9">
    <location>
        <begin position="4"/>
        <end position="182"/>
    </location>
</feature>
<feature type="domain" description="ACT" evidence="10">
    <location>
        <begin position="201"/>
        <end position="279"/>
    </location>
</feature>
<evidence type="ECO:0000259" key="9">
    <source>
        <dbReference type="PROSITE" id="PS51171"/>
    </source>
</evidence>
<dbReference type="CDD" id="cd04905">
    <property type="entry name" value="ACT_CM-PDT"/>
    <property type="match status" value="1"/>
</dbReference>
<gene>
    <name evidence="11" type="ORF">FD22_GL000774</name>
</gene>
<dbReference type="PANTHER" id="PTHR21022:SF19">
    <property type="entry name" value="PREPHENATE DEHYDRATASE-RELATED"/>
    <property type="match status" value="1"/>
</dbReference>
<evidence type="ECO:0000313" key="12">
    <source>
        <dbReference type="Proteomes" id="UP000051181"/>
    </source>
</evidence>
<evidence type="ECO:0000256" key="2">
    <source>
        <dbReference type="ARBA" id="ARBA00013147"/>
    </source>
</evidence>
<dbReference type="GO" id="GO:0005737">
    <property type="term" value="C:cytoplasm"/>
    <property type="evidence" value="ECO:0007669"/>
    <property type="project" value="TreeGrafter"/>
</dbReference>
<keyword evidence="7" id="KW-0456">Lyase</keyword>
<dbReference type="RefSeq" id="WP_010009762.1">
    <property type="nucleotide sequence ID" value="NZ_AZCN01000002.1"/>
</dbReference>
<accession>A0A0R1FC56</accession>
<evidence type="ECO:0000256" key="3">
    <source>
        <dbReference type="ARBA" id="ARBA00021872"/>
    </source>
</evidence>
<evidence type="ECO:0000256" key="1">
    <source>
        <dbReference type="ARBA" id="ARBA00004741"/>
    </source>
</evidence>
<proteinExistence type="predicted"/>
<dbReference type="PATRIC" id="fig|913848.6.peg.803"/>
<comment type="pathway">
    <text evidence="1">Amino-acid biosynthesis; L-phenylalanine biosynthesis; phenylpyruvate from prephenate: step 1/1.</text>
</comment>
<dbReference type="Pfam" id="PF01842">
    <property type="entry name" value="ACT"/>
    <property type="match status" value="1"/>
</dbReference>